<feature type="compositionally biased region" description="Polar residues" evidence="1">
    <location>
        <begin position="1109"/>
        <end position="1135"/>
    </location>
</feature>
<dbReference type="InterPro" id="IPR017956">
    <property type="entry name" value="AT_hook_DNA-bd_motif"/>
</dbReference>
<gene>
    <name evidence="2" type="ORF">CcaverHIS019_0702170</name>
</gene>
<evidence type="ECO:0000313" key="3">
    <source>
        <dbReference type="Proteomes" id="UP001233271"/>
    </source>
</evidence>
<sequence>MYTPSASLKQGLRVVADRVVSAKGLEHPIFGPFHPAEKVSPPVPEWLVRKYEAGTEELETAVKVDSREVAQPVHSEADSLRDTPPRPLSQSDGKPIHTVSTLLEADTLRDTPPRPLSQSDGKPLHTVSTLLPLVHRSTSDPEPILLSQSDGEAQLAVQLPLSAGQPLGTPCRLLSELDGNQDAVGFQPHSQSDGKLQLPLSQGDGKPLSSSNTAGAALNALLKPNIAVSSPPSQDDKMPVASPHMTATELPNNGVKFERESSPLWEYPGRPLDSEPNERLITIISKPFGKMKLLPDRYWRITHKGPMREDDDYDSDELLEPETGNVRDVTAMRPDPFGLMPKHVVDTMESGGEEALRGILHMSLFARPPLTKIARKQMAALNFESTVRMSAALLPPSVVMMAERRVRRIIDFVKGSWCEPSEAVTVASGLWGRPRHDFEQVSFYVRGEPLVDHDLTCARNSNARPSRYGSPWTTDGELEEQSNVTKFFVTGLRHMARSRKRMYSAHSQMLRRKAKHGHLFKDQLDAAAADSVRRKGRATRDGNTIIPNAVHPSLEERLFGEDLQQRRLRRSLREMNEIISIPGVHRRRTVKRGRPPSRSRKRHQWDGRSRYPSFDADGNPYLPDIDMHSAPDVDDSEDEISSYEGEDEESDESDDVIDWDTEVDINGAADSADDDSDGDESADDGIGSDDSAEGSDDTGEDTDEDGTDDEDTDQTDEETGEQSEADADDVDAAVSYAWPMNFRSFDDLLMYERAIHVHQNWPKEDPDAYDSEVESDGLSDRLTSSSSSQQTPAASASTRPSASEPANAVAGPSTAGRQRGSLLINNDNGVAAVASAQEGTRAGDSDEPPKKRGPGRPRKQMEADPSPAISKKRGRPPKDRAVGPVPPTSDEPPKKRKPGRPPKNKEADTAPITANADPPPATSTETADEPPKTRGPGRPRKSEKTDPAPTTPKKRGRPPKDKGKGKQRADGEDEEEEVDELATPKQTRYEPGARLGAIENNDNPTVPVGPRAGQIIDCILVPSRPHRGQPSPEVVHYDQAKAGQSWENPLTLSDEDIEVTEPSPKRPRGRPSKNPVPEKQAGTSTASADQLVPAASAAPAHAEPSTASTSLPVTRQGPTWATHNGNTRDTVSTTIAGEESMDELQDSQEVPVRRGPGRPKGSKNRPKPTAVVDEAAVVGEELVKRKRGRPRKTDPGPVSDEPPVKRKRGRPRKTGPTVPPPAPAVEDTETPARRGPGRPRGSTNYASALAQTSTARVTRSTPHASSGAVGQAPGPPLSRPSTRSSRANKAELAALYPAYYDAETKEDEFNDQEEQRDDRNNKDGDESSYRPDDDNDDDLYM</sequence>
<feature type="compositionally biased region" description="Basic and acidic residues" evidence="1">
    <location>
        <begin position="75"/>
        <end position="84"/>
    </location>
</feature>
<feature type="compositionally biased region" description="Acidic residues" evidence="1">
    <location>
        <begin position="1304"/>
        <end position="1315"/>
    </location>
</feature>
<dbReference type="EMBL" id="AP028219">
    <property type="protein sequence ID" value="BEI94645.1"/>
    <property type="molecule type" value="Genomic_DNA"/>
</dbReference>
<feature type="region of interest" description="Disordered" evidence="1">
    <location>
        <begin position="64"/>
        <end position="124"/>
    </location>
</feature>
<feature type="compositionally biased region" description="Basic and acidic residues" evidence="1">
    <location>
        <begin position="958"/>
        <end position="970"/>
    </location>
</feature>
<organism evidence="2 3">
    <name type="scientific">Cutaneotrichosporon cavernicola</name>
    <dbReference type="NCBI Taxonomy" id="279322"/>
    <lineage>
        <taxon>Eukaryota</taxon>
        <taxon>Fungi</taxon>
        <taxon>Dikarya</taxon>
        <taxon>Basidiomycota</taxon>
        <taxon>Agaricomycotina</taxon>
        <taxon>Tremellomycetes</taxon>
        <taxon>Trichosporonales</taxon>
        <taxon>Trichosporonaceae</taxon>
        <taxon>Cutaneotrichosporon</taxon>
    </lineage>
</organism>
<feature type="compositionally biased region" description="Basic and acidic residues" evidence="1">
    <location>
        <begin position="841"/>
        <end position="850"/>
    </location>
</feature>
<evidence type="ECO:0000313" key="2">
    <source>
        <dbReference type="EMBL" id="BEI94645.1"/>
    </source>
</evidence>
<evidence type="ECO:0000256" key="1">
    <source>
        <dbReference type="SAM" id="MobiDB-lite"/>
    </source>
</evidence>
<feature type="compositionally biased region" description="Low complexity" evidence="1">
    <location>
        <begin position="783"/>
        <end position="806"/>
    </location>
</feature>
<feature type="compositionally biased region" description="Acidic residues" evidence="1">
    <location>
        <begin position="971"/>
        <end position="980"/>
    </location>
</feature>
<dbReference type="GO" id="GO:0003677">
    <property type="term" value="F:DNA binding"/>
    <property type="evidence" value="ECO:0007669"/>
    <property type="project" value="InterPro"/>
</dbReference>
<feature type="compositionally biased region" description="Low complexity" evidence="1">
    <location>
        <begin position="1086"/>
        <end position="1108"/>
    </location>
</feature>
<dbReference type="KEGG" id="ccac:CcaHIS019_0702170"/>
<feature type="region of interest" description="Disordered" evidence="1">
    <location>
        <begin position="759"/>
        <end position="1341"/>
    </location>
</feature>
<dbReference type="GeneID" id="85498515"/>
<feature type="compositionally biased region" description="Low complexity" evidence="1">
    <location>
        <begin position="1170"/>
        <end position="1180"/>
    </location>
</feature>
<feature type="region of interest" description="Disordered" evidence="1">
    <location>
        <begin position="583"/>
        <end position="732"/>
    </location>
</feature>
<feature type="region of interest" description="Disordered" evidence="1">
    <location>
        <begin position="182"/>
        <end position="212"/>
    </location>
</feature>
<accession>A0AA48L9Z9</accession>
<protein>
    <submittedName>
        <fullName evidence="2">Uncharacterized protein</fullName>
    </submittedName>
</protein>
<name>A0AA48L9Z9_9TREE</name>
<dbReference type="RefSeq" id="XP_060459910.1">
    <property type="nucleotide sequence ID" value="XM_060603636.1"/>
</dbReference>
<feature type="compositionally biased region" description="Acidic residues" evidence="1">
    <location>
        <begin position="671"/>
        <end position="731"/>
    </location>
</feature>
<dbReference type="SMART" id="SM00384">
    <property type="entry name" value="AT_hook"/>
    <property type="match status" value="11"/>
</dbReference>
<reference evidence="2" key="1">
    <citation type="journal article" date="2023" name="BMC Genomics">
        <title>Chromosome-level genome assemblies of Cutaneotrichosporon spp. (Trichosporonales, Basidiomycota) reveal imbalanced evolution between nucleotide sequences and chromosome synteny.</title>
        <authorList>
            <person name="Kobayashi Y."/>
            <person name="Kayamori A."/>
            <person name="Aoki K."/>
            <person name="Shiwa Y."/>
            <person name="Matsutani M."/>
            <person name="Fujita N."/>
            <person name="Sugita T."/>
            <person name="Iwasaki W."/>
            <person name="Tanaka N."/>
            <person name="Takashima M."/>
        </authorList>
    </citation>
    <scope>NUCLEOTIDE SEQUENCE</scope>
    <source>
        <strain evidence="2">HIS019</strain>
    </source>
</reference>
<feature type="compositionally biased region" description="Basic and acidic residues" evidence="1">
    <location>
        <begin position="1316"/>
        <end position="1332"/>
    </location>
</feature>
<feature type="compositionally biased region" description="Basic residues" evidence="1">
    <location>
        <begin position="1155"/>
        <end position="1166"/>
    </location>
</feature>
<feature type="compositionally biased region" description="Acidic residues" evidence="1">
    <location>
        <begin position="767"/>
        <end position="777"/>
    </location>
</feature>
<keyword evidence="3" id="KW-1185">Reference proteome</keyword>
<dbReference type="Proteomes" id="UP001233271">
    <property type="component" value="Chromosome 7b"/>
</dbReference>
<feature type="compositionally biased region" description="Basic residues" evidence="1">
    <location>
        <begin position="584"/>
        <end position="603"/>
    </location>
</feature>
<feature type="compositionally biased region" description="Polar residues" evidence="1">
    <location>
        <begin position="1242"/>
        <end position="1264"/>
    </location>
</feature>
<proteinExistence type="predicted"/>
<feature type="compositionally biased region" description="Acidic residues" evidence="1">
    <location>
        <begin position="632"/>
        <end position="663"/>
    </location>
</feature>
<dbReference type="PRINTS" id="PR00929">
    <property type="entry name" value="ATHOOK"/>
</dbReference>